<reference evidence="1 2" key="1">
    <citation type="submission" date="2024-03" db="EMBL/GenBank/DDBJ databases">
        <title>Human intestinal bacterial collection.</title>
        <authorList>
            <person name="Pauvert C."/>
            <person name="Hitch T.C.A."/>
            <person name="Clavel T."/>
        </authorList>
    </citation>
    <scope>NUCLEOTIDE SEQUENCE [LARGE SCALE GENOMIC DNA]</scope>
    <source>
        <strain evidence="1 2">CLA-JM-H10</strain>
    </source>
</reference>
<sequence length="84" mass="9690">MNIDKKVSDFMNAFIDTPEPSVDQEYYQIEEQYKAIFGHTVPRAMLPDSISMGSIKSAMKTCIENKKDTLFELLGVELNDEYLY</sequence>
<protein>
    <submittedName>
        <fullName evidence="1">Uncharacterized protein</fullName>
    </submittedName>
</protein>
<proteinExistence type="predicted"/>
<gene>
    <name evidence="1" type="ORF">WMO38_06445</name>
</gene>
<accession>A0ABV1GMM2</accession>
<evidence type="ECO:0000313" key="1">
    <source>
        <dbReference type="EMBL" id="MEQ2534754.1"/>
    </source>
</evidence>
<name>A0ABV1GMM2_9FIRM</name>
<dbReference type="EMBL" id="JBBMES010000005">
    <property type="protein sequence ID" value="MEQ2534754.1"/>
    <property type="molecule type" value="Genomic_DNA"/>
</dbReference>
<dbReference type="Proteomes" id="UP001480973">
    <property type="component" value="Unassembled WGS sequence"/>
</dbReference>
<comment type="caution">
    <text evidence="1">The sequence shown here is derived from an EMBL/GenBank/DDBJ whole genome shotgun (WGS) entry which is preliminary data.</text>
</comment>
<evidence type="ECO:0000313" key="2">
    <source>
        <dbReference type="Proteomes" id="UP001480973"/>
    </source>
</evidence>
<organism evidence="1 2">
    <name type="scientific">Lachnospira intestinalis</name>
    <dbReference type="NCBI Taxonomy" id="3133158"/>
    <lineage>
        <taxon>Bacteria</taxon>
        <taxon>Bacillati</taxon>
        <taxon>Bacillota</taxon>
        <taxon>Clostridia</taxon>
        <taxon>Lachnospirales</taxon>
        <taxon>Lachnospiraceae</taxon>
        <taxon>Lachnospira</taxon>
    </lineage>
</organism>
<keyword evidence="2" id="KW-1185">Reference proteome</keyword>